<dbReference type="AlphaFoldDB" id="A0AAW2XXN3"/>
<accession>A0AAW2XXN3</accession>
<reference evidence="1" key="2">
    <citation type="journal article" date="2024" name="Plant">
        <title>Genomic evolution and insights into agronomic trait innovations of Sesamum species.</title>
        <authorList>
            <person name="Miao H."/>
            <person name="Wang L."/>
            <person name="Qu L."/>
            <person name="Liu H."/>
            <person name="Sun Y."/>
            <person name="Le M."/>
            <person name="Wang Q."/>
            <person name="Wei S."/>
            <person name="Zheng Y."/>
            <person name="Lin W."/>
            <person name="Duan Y."/>
            <person name="Cao H."/>
            <person name="Xiong S."/>
            <person name="Wang X."/>
            <person name="Wei L."/>
            <person name="Li C."/>
            <person name="Ma Q."/>
            <person name="Ju M."/>
            <person name="Zhao R."/>
            <person name="Li G."/>
            <person name="Mu C."/>
            <person name="Tian Q."/>
            <person name="Mei H."/>
            <person name="Zhang T."/>
            <person name="Gao T."/>
            <person name="Zhang H."/>
        </authorList>
    </citation>
    <scope>NUCLEOTIDE SEQUENCE</scope>
    <source>
        <strain evidence="1">KEN1</strain>
    </source>
</reference>
<reference evidence="1" key="1">
    <citation type="submission" date="2020-06" db="EMBL/GenBank/DDBJ databases">
        <authorList>
            <person name="Li T."/>
            <person name="Hu X."/>
            <person name="Zhang T."/>
            <person name="Song X."/>
            <person name="Zhang H."/>
            <person name="Dai N."/>
            <person name="Sheng W."/>
            <person name="Hou X."/>
            <person name="Wei L."/>
        </authorList>
    </citation>
    <scope>NUCLEOTIDE SEQUENCE</scope>
    <source>
        <strain evidence="1">KEN1</strain>
        <tissue evidence="1">Leaf</tissue>
    </source>
</reference>
<name>A0AAW2XXN3_9LAMI</name>
<comment type="caution">
    <text evidence="1">The sequence shown here is derived from an EMBL/GenBank/DDBJ whole genome shotgun (WGS) entry which is preliminary data.</text>
</comment>
<gene>
    <name evidence="1" type="ORF">Slati_0505400</name>
</gene>
<dbReference type="EMBL" id="JACGWN010000002">
    <property type="protein sequence ID" value="KAL0458782.1"/>
    <property type="molecule type" value="Genomic_DNA"/>
</dbReference>
<protein>
    <submittedName>
        <fullName evidence="1">Uncharacterized protein</fullName>
    </submittedName>
</protein>
<organism evidence="1">
    <name type="scientific">Sesamum latifolium</name>
    <dbReference type="NCBI Taxonomy" id="2727402"/>
    <lineage>
        <taxon>Eukaryota</taxon>
        <taxon>Viridiplantae</taxon>
        <taxon>Streptophyta</taxon>
        <taxon>Embryophyta</taxon>
        <taxon>Tracheophyta</taxon>
        <taxon>Spermatophyta</taxon>
        <taxon>Magnoliopsida</taxon>
        <taxon>eudicotyledons</taxon>
        <taxon>Gunneridae</taxon>
        <taxon>Pentapetalae</taxon>
        <taxon>asterids</taxon>
        <taxon>lamiids</taxon>
        <taxon>Lamiales</taxon>
        <taxon>Pedaliaceae</taxon>
        <taxon>Sesamum</taxon>
    </lineage>
</organism>
<dbReference type="PANTHER" id="PTHR33240">
    <property type="entry name" value="OS08G0508500 PROTEIN"/>
    <property type="match status" value="1"/>
</dbReference>
<evidence type="ECO:0000313" key="1">
    <source>
        <dbReference type="EMBL" id="KAL0458782.1"/>
    </source>
</evidence>
<dbReference type="PANTHER" id="PTHR33240:SF15">
    <property type="entry name" value="GAG-PRO-LIKE PROTEIN"/>
    <property type="match status" value="1"/>
</dbReference>
<proteinExistence type="predicted"/>
<sequence>MKIALREASEVASYDMFNEVAMTQQKNSRSEIVFSHQDLDRRIPPNNDAIVVTAAISNFWVKKILIDSESLADIISYKAFSQMGINNAQLTPVNTPLTSFNGDVVEPLGEVSFPITGFLPEVSNKACEVLGGQLSFSVQHNHWHV</sequence>